<evidence type="ECO:0000313" key="2">
    <source>
        <dbReference type="EMBL" id="CEF62917.1"/>
    </source>
</evidence>
<keyword evidence="1" id="KW-1133">Transmembrane helix</keyword>
<evidence type="ECO:0000313" key="5">
    <source>
        <dbReference type="WormBase" id="SRAE_1000118400"/>
    </source>
</evidence>
<dbReference type="WormBase" id="SRAE_1000118400">
    <property type="protein sequence ID" value="SRP05832"/>
    <property type="gene ID" value="WBGene00257787"/>
</dbReference>
<protein>
    <submittedName>
        <fullName evidence="4">BPTI/Kunitz inhibitor domain-containing protein</fullName>
    </submittedName>
</protein>
<dbReference type="STRING" id="34506.A0A090L472"/>
<evidence type="ECO:0000313" key="4">
    <source>
        <dbReference type="WBParaSite" id="SRAE_1000118400.1"/>
    </source>
</evidence>
<reference evidence="2 3" key="1">
    <citation type="submission" date="2014-09" db="EMBL/GenBank/DDBJ databases">
        <authorList>
            <person name="Martin A.A."/>
        </authorList>
    </citation>
    <scope>NUCLEOTIDE SEQUENCE</scope>
    <source>
        <strain evidence="3">ED321</strain>
        <strain evidence="2">ED321 Heterogonic</strain>
    </source>
</reference>
<organism evidence="2">
    <name type="scientific">Strongyloides ratti</name>
    <name type="common">Parasitic roundworm</name>
    <dbReference type="NCBI Taxonomy" id="34506"/>
    <lineage>
        <taxon>Eukaryota</taxon>
        <taxon>Metazoa</taxon>
        <taxon>Ecdysozoa</taxon>
        <taxon>Nematoda</taxon>
        <taxon>Chromadorea</taxon>
        <taxon>Rhabditida</taxon>
        <taxon>Tylenchina</taxon>
        <taxon>Panagrolaimomorpha</taxon>
        <taxon>Strongyloidoidea</taxon>
        <taxon>Strongyloididae</taxon>
        <taxon>Strongyloides</taxon>
    </lineage>
</organism>
<keyword evidence="3" id="KW-1185">Reference proteome</keyword>
<reference evidence="4" key="2">
    <citation type="submission" date="2020-12" db="UniProtKB">
        <authorList>
            <consortium name="WormBaseParasite"/>
        </authorList>
    </citation>
    <scope>IDENTIFICATION</scope>
</reference>
<dbReference type="GeneID" id="36375282"/>
<name>A0A090L472_STRRB</name>
<evidence type="ECO:0000313" key="3">
    <source>
        <dbReference type="Proteomes" id="UP000035682"/>
    </source>
</evidence>
<dbReference type="RefSeq" id="XP_024502119.1">
    <property type="nucleotide sequence ID" value="XM_024648108.1"/>
</dbReference>
<evidence type="ECO:0000256" key="1">
    <source>
        <dbReference type="SAM" id="Phobius"/>
    </source>
</evidence>
<proteinExistence type="predicted"/>
<dbReference type="CTD" id="36375282"/>
<feature type="transmembrane region" description="Helical" evidence="1">
    <location>
        <begin position="7"/>
        <end position="25"/>
    </location>
</feature>
<gene>
    <name evidence="2 4 5" type="ORF">SRAE_1000118400</name>
</gene>
<keyword evidence="1" id="KW-0812">Transmembrane</keyword>
<accession>A0A090L472</accession>
<dbReference type="EMBL" id="LN609528">
    <property type="protein sequence ID" value="CEF62917.1"/>
    <property type="molecule type" value="Genomic_DNA"/>
</dbReference>
<dbReference type="WBParaSite" id="SRAE_1000118400.1">
    <property type="protein sequence ID" value="SRAE_1000118400.1"/>
    <property type="gene ID" value="WBGene00257787"/>
</dbReference>
<dbReference type="Proteomes" id="UP000035682">
    <property type="component" value="Unplaced"/>
</dbReference>
<sequence>MCFFLHLSINFITILFLFFQIQLIIKCERLPEEIMLDLKIPKCPNGQNALIDSEGLTKCGSACPDGFNCYKNESEISEYCCPDIDLLHKLYDNIDRDFYLNTMKRYPEPKALTSKDVETAFPLFPNNDVWSNLASFPNTKILDIYDNLVNTNKNKKIMKISVLSNHKNKTEQNIIKNVTITSKENHPQKSVNDTLLKNILIPIKSNITTTTLNPIPNSTIQKNNQSKTLETLKTTPIPTTTLTTIIIPSTTSSNKISNNIRRKPSSTDVNTEMVNDINIPSHQSFFSEENLTNLQIYEKNKFLETENFDLQSFLSLSPYYCERHSLNYTCNNGTVLTQFVTRWYAKDNQCHTYTYSFCPGDTISMDKSLRSKEECEEICLKKGQKINSNMPLKIVQSIEKNDNNIIDEITNNTSQKLQKNFDLTDIDEIIKTMTIEDRTKLLTNQKTYASKIINEENSKNNLFNSQDTEIFQIHDNLEQFICVRPDTFAHICPDGFPSQLTLRWFVYENQCITFPYGYCHGDRVTEEAFAKTKKECEYHCLMNNHEKTDIL</sequence>
<dbReference type="OrthoDB" id="5805879at2759"/>
<keyword evidence="1" id="KW-0472">Membrane</keyword>
<dbReference type="AlphaFoldDB" id="A0A090L472"/>